<reference evidence="2" key="2">
    <citation type="submission" date="2025-09" db="UniProtKB">
        <authorList>
            <consortium name="Ensembl"/>
        </authorList>
    </citation>
    <scope>IDENTIFICATION</scope>
</reference>
<dbReference type="AlphaFoldDB" id="A0A8C9AA88"/>
<keyword evidence="3" id="KW-1185">Reference proteome</keyword>
<evidence type="ECO:0000313" key="3">
    <source>
        <dbReference type="Proteomes" id="UP000694414"/>
    </source>
</evidence>
<accession>A0A8C9AA88</accession>
<dbReference type="Proteomes" id="UP000694414">
    <property type="component" value="Unplaced"/>
</dbReference>
<dbReference type="GeneTree" id="ENSGT01120000273000"/>
<evidence type="ECO:0000313" key="2">
    <source>
        <dbReference type="Ensembl" id="ENSPSMP00000030583.1"/>
    </source>
</evidence>
<organism evidence="2 3">
    <name type="scientific">Prolemur simus</name>
    <name type="common">Greater bamboo lemur</name>
    <name type="synonym">Hapalemur simus</name>
    <dbReference type="NCBI Taxonomy" id="1328070"/>
    <lineage>
        <taxon>Eukaryota</taxon>
        <taxon>Metazoa</taxon>
        <taxon>Chordata</taxon>
        <taxon>Craniata</taxon>
        <taxon>Vertebrata</taxon>
        <taxon>Euteleostomi</taxon>
        <taxon>Mammalia</taxon>
        <taxon>Eutheria</taxon>
        <taxon>Euarchontoglires</taxon>
        <taxon>Primates</taxon>
        <taxon>Strepsirrhini</taxon>
        <taxon>Lemuriformes</taxon>
        <taxon>Lemuridae</taxon>
        <taxon>Prolemur</taxon>
    </lineage>
</organism>
<reference evidence="2" key="1">
    <citation type="submission" date="2025-08" db="UniProtKB">
        <authorList>
            <consortium name="Ensembl"/>
        </authorList>
    </citation>
    <scope>IDENTIFICATION</scope>
</reference>
<name>A0A8C9AA88_PROSS</name>
<sequence>VHDHQQRGAGDQDELQGPEAHVGHREELIVADVGAAGLLGVADEVLLLVVPHLLGRHHVHQHPEDEDHGQPDAAQCRGVLVHTAQDSLQKRPVHLVLTLLGSSSRSPVPGLAGSA</sequence>
<dbReference type="Ensembl" id="ENSPSMT00000035290.1">
    <property type="protein sequence ID" value="ENSPSMP00000030583.1"/>
    <property type="gene ID" value="ENSPSMG00000021237.1"/>
</dbReference>
<evidence type="ECO:0000256" key="1">
    <source>
        <dbReference type="SAM" id="MobiDB-lite"/>
    </source>
</evidence>
<protein>
    <submittedName>
        <fullName evidence="2">Uncharacterized protein</fullName>
    </submittedName>
</protein>
<feature type="region of interest" description="Disordered" evidence="1">
    <location>
        <begin position="1"/>
        <end position="21"/>
    </location>
</feature>
<proteinExistence type="predicted"/>